<evidence type="ECO:0000256" key="1">
    <source>
        <dbReference type="SAM" id="MobiDB-lite"/>
    </source>
</evidence>
<protein>
    <submittedName>
        <fullName evidence="2">Uncharacterized protein</fullName>
    </submittedName>
</protein>
<dbReference type="AlphaFoldDB" id="A0AA38XFD0"/>
<sequence length="87" mass="10053">MVALKKYIPTFLLPTDEPQAPVRIYDVPLRRHLFHRSEAGNEHTVSASRNNSVVSEVRRMSAASVGVESRYPEMTEQNRRDSRHLYT</sequence>
<feature type="compositionally biased region" description="Basic and acidic residues" evidence="1">
    <location>
        <begin position="70"/>
        <end position="87"/>
    </location>
</feature>
<accession>A0AA38XFD0</accession>
<keyword evidence="3" id="KW-1185">Reference proteome</keyword>
<evidence type="ECO:0000313" key="3">
    <source>
        <dbReference type="Proteomes" id="UP001172673"/>
    </source>
</evidence>
<reference evidence="2" key="1">
    <citation type="submission" date="2022-10" db="EMBL/GenBank/DDBJ databases">
        <title>Culturing micro-colonial fungi from biological soil crusts in the Mojave desert and describing Neophaeococcomyces mojavensis, and introducing the new genera and species Taxawa tesnikishii.</title>
        <authorList>
            <person name="Kurbessoian T."/>
            <person name="Stajich J.E."/>
        </authorList>
    </citation>
    <scope>NUCLEOTIDE SEQUENCE</scope>
    <source>
        <strain evidence="2">TK_41</strain>
    </source>
</reference>
<proteinExistence type="predicted"/>
<dbReference type="Proteomes" id="UP001172673">
    <property type="component" value="Unassembled WGS sequence"/>
</dbReference>
<evidence type="ECO:0000313" key="2">
    <source>
        <dbReference type="EMBL" id="KAJ9612091.1"/>
    </source>
</evidence>
<gene>
    <name evidence="2" type="ORF">H2200_003686</name>
</gene>
<name>A0AA38XFD0_9EURO</name>
<feature type="region of interest" description="Disordered" evidence="1">
    <location>
        <begin position="65"/>
        <end position="87"/>
    </location>
</feature>
<comment type="caution">
    <text evidence="2">The sequence shown here is derived from an EMBL/GenBank/DDBJ whole genome shotgun (WGS) entry which is preliminary data.</text>
</comment>
<dbReference type="EMBL" id="JAPDRK010000005">
    <property type="protein sequence ID" value="KAJ9612091.1"/>
    <property type="molecule type" value="Genomic_DNA"/>
</dbReference>
<organism evidence="2 3">
    <name type="scientific">Cladophialophora chaetospira</name>
    <dbReference type="NCBI Taxonomy" id="386627"/>
    <lineage>
        <taxon>Eukaryota</taxon>
        <taxon>Fungi</taxon>
        <taxon>Dikarya</taxon>
        <taxon>Ascomycota</taxon>
        <taxon>Pezizomycotina</taxon>
        <taxon>Eurotiomycetes</taxon>
        <taxon>Chaetothyriomycetidae</taxon>
        <taxon>Chaetothyriales</taxon>
        <taxon>Herpotrichiellaceae</taxon>
        <taxon>Cladophialophora</taxon>
    </lineage>
</organism>